<organism evidence="13 14">
    <name type="scientific">Pleionea mediterranea</name>
    <dbReference type="NCBI Taxonomy" id="523701"/>
    <lineage>
        <taxon>Bacteria</taxon>
        <taxon>Pseudomonadati</taxon>
        <taxon>Pseudomonadota</taxon>
        <taxon>Gammaproteobacteria</taxon>
        <taxon>Oceanospirillales</taxon>
        <taxon>Pleioneaceae</taxon>
        <taxon>Pleionea</taxon>
    </lineage>
</organism>
<dbReference type="InterPro" id="IPR022346">
    <property type="entry name" value="T2SS_GspH"/>
</dbReference>
<dbReference type="Proteomes" id="UP000245790">
    <property type="component" value="Unassembled WGS sequence"/>
</dbReference>
<accession>A0A316FCV8</accession>
<evidence type="ECO:0000256" key="6">
    <source>
        <dbReference type="ARBA" id="ARBA00022692"/>
    </source>
</evidence>
<evidence type="ECO:0000256" key="3">
    <source>
        <dbReference type="ARBA" id="ARBA00022475"/>
    </source>
</evidence>
<evidence type="ECO:0000256" key="9">
    <source>
        <dbReference type="ARBA" id="ARBA00025772"/>
    </source>
</evidence>
<feature type="domain" description="General secretion pathway GspH" evidence="12">
    <location>
        <begin position="44"/>
        <end position="159"/>
    </location>
</feature>
<evidence type="ECO:0000256" key="5">
    <source>
        <dbReference type="ARBA" id="ARBA00022519"/>
    </source>
</evidence>
<dbReference type="Pfam" id="PF12019">
    <property type="entry name" value="GspH"/>
    <property type="match status" value="1"/>
</dbReference>
<keyword evidence="7" id="KW-1133">Transmembrane helix</keyword>
<keyword evidence="6" id="KW-0812">Transmembrane</keyword>
<sequence length="185" mass="20719">MKVKGFTLFELLAASALSILMASFALPGFKHLKLSNAIDNEAFNLMSNIQTARKLAISDSKNIVLCGSSTKSECDSDWSSGYLLFADRNNNNSYEAEEDELINYHQITVPEFNIRWRSFRGNKPIRFLPMGITWHNNGTFVMCINQQPKYAKAIFLAKSGRAEMSRDDNHDGIDEGRDGKPIGCA</sequence>
<evidence type="ECO:0000313" key="14">
    <source>
        <dbReference type="Proteomes" id="UP000245790"/>
    </source>
</evidence>
<evidence type="ECO:0000256" key="10">
    <source>
        <dbReference type="ARBA" id="ARBA00030775"/>
    </source>
</evidence>
<name>A0A316FCV8_9GAMM</name>
<dbReference type="EMBL" id="QGGU01000015">
    <property type="protein sequence ID" value="PWK44441.1"/>
    <property type="molecule type" value="Genomic_DNA"/>
</dbReference>
<comment type="subcellular location">
    <subcellularLocation>
        <location evidence="1">Cell inner membrane</location>
        <topology evidence="1">Single-pass membrane protein</topology>
    </subcellularLocation>
</comment>
<evidence type="ECO:0000256" key="1">
    <source>
        <dbReference type="ARBA" id="ARBA00004377"/>
    </source>
</evidence>
<gene>
    <name evidence="13" type="ORF">C8D97_11543</name>
</gene>
<dbReference type="InterPro" id="IPR045584">
    <property type="entry name" value="Pilin-like"/>
</dbReference>
<dbReference type="Gene3D" id="3.55.40.10">
    <property type="entry name" value="minor pseudopilin epsh domain"/>
    <property type="match status" value="1"/>
</dbReference>
<evidence type="ECO:0000256" key="11">
    <source>
        <dbReference type="SAM" id="MobiDB-lite"/>
    </source>
</evidence>
<dbReference type="GO" id="GO:0005886">
    <property type="term" value="C:plasma membrane"/>
    <property type="evidence" value="ECO:0007669"/>
    <property type="project" value="UniProtKB-SubCell"/>
</dbReference>
<feature type="region of interest" description="Disordered" evidence="11">
    <location>
        <begin position="164"/>
        <end position="185"/>
    </location>
</feature>
<keyword evidence="3" id="KW-1003">Cell membrane</keyword>
<evidence type="ECO:0000256" key="2">
    <source>
        <dbReference type="ARBA" id="ARBA00021549"/>
    </source>
</evidence>
<evidence type="ECO:0000256" key="7">
    <source>
        <dbReference type="ARBA" id="ARBA00022989"/>
    </source>
</evidence>
<dbReference type="RefSeq" id="WP_170115287.1">
    <property type="nucleotide sequence ID" value="NZ_QGGU01000015.1"/>
</dbReference>
<dbReference type="SUPFAM" id="SSF54523">
    <property type="entry name" value="Pili subunits"/>
    <property type="match status" value="1"/>
</dbReference>
<dbReference type="GO" id="GO:0015627">
    <property type="term" value="C:type II protein secretion system complex"/>
    <property type="evidence" value="ECO:0007669"/>
    <property type="project" value="InterPro"/>
</dbReference>
<evidence type="ECO:0000313" key="13">
    <source>
        <dbReference type="EMBL" id="PWK44441.1"/>
    </source>
</evidence>
<dbReference type="GO" id="GO:0015628">
    <property type="term" value="P:protein secretion by the type II secretion system"/>
    <property type="evidence" value="ECO:0007669"/>
    <property type="project" value="InterPro"/>
</dbReference>
<comment type="similarity">
    <text evidence="9">Belongs to the GSP H family.</text>
</comment>
<keyword evidence="14" id="KW-1185">Reference proteome</keyword>
<evidence type="ECO:0000256" key="8">
    <source>
        <dbReference type="ARBA" id="ARBA00023136"/>
    </source>
</evidence>
<proteinExistence type="inferred from homology"/>
<evidence type="ECO:0000256" key="4">
    <source>
        <dbReference type="ARBA" id="ARBA00022481"/>
    </source>
</evidence>
<keyword evidence="8" id="KW-0472">Membrane</keyword>
<protein>
    <recommendedName>
        <fullName evidence="2">Type II secretion system protein H</fullName>
    </recommendedName>
    <alternativeName>
        <fullName evidence="10">General secretion pathway protein H</fullName>
    </alternativeName>
</protein>
<reference evidence="13 14" key="1">
    <citation type="submission" date="2018-05" db="EMBL/GenBank/DDBJ databases">
        <title>Genomic Encyclopedia of Type Strains, Phase IV (KMG-IV): sequencing the most valuable type-strain genomes for metagenomic binning, comparative biology and taxonomic classification.</title>
        <authorList>
            <person name="Goeker M."/>
        </authorList>
    </citation>
    <scope>NUCLEOTIDE SEQUENCE [LARGE SCALE GENOMIC DNA]</scope>
    <source>
        <strain evidence="13 14">DSM 25350</strain>
    </source>
</reference>
<dbReference type="AlphaFoldDB" id="A0A316FCV8"/>
<comment type="caution">
    <text evidence="13">The sequence shown here is derived from an EMBL/GenBank/DDBJ whole genome shotgun (WGS) entry which is preliminary data.</text>
</comment>
<keyword evidence="5" id="KW-0997">Cell inner membrane</keyword>
<evidence type="ECO:0000259" key="12">
    <source>
        <dbReference type="Pfam" id="PF12019"/>
    </source>
</evidence>
<keyword evidence="4" id="KW-0488">Methylation</keyword>